<accession>X1UDI5</accession>
<feature type="non-terminal residue" evidence="1">
    <location>
        <position position="1"/>
    </location>
</feature>
<proteinExistence type="predicted"/>
<name>X1UDI5_9ZZZZ</name>
<organism evidence="1">
    <name type="scientific">marine sediment metagenome</name>
    <dbReference type="NCBI Taxonomy" id="412755"/>
    <lineage>
        <taxon>unclassified sequences</taxon>
        <taxon>metagenomes</taxon>
        <taxon>ecological metagenomes</taxon>
    </lineage>
</organism>
<gene>
    <name evidence="1" type="ORF">S12H4_42700</name>
</gene>
<comment type="caution">
    <text evidence="1">The sequence shown here is derived from an EMBL/GenBank/DDBJ whole genome shotgun (WGS) entry which is preliminary data.</text>
</comment>
<protein>
    <submittedName>
        <fullName evidence="1">Uncharacterized protein</fullName>
    </submittedName>
</protein>
<dbReference type="AlphaFoldDB" id="X1UDI5"/>
<evidence type="ECO:0000313" key="1">
    <source>
        <dbReference type="EMBL" id="GAJ15578.1"/>
    </source>
</evidence>
<sequence length="256" mass="28865">SLLYFQSIFLAEDLAENCFSKDEKAATKNGGSAAVKDPGRFGVGTKLINLIVGLELLSIGTAFHDFKASGSFLNPGDSSGEIEKEYTLDLLFGDIFYSRAVIFLLRYGDHDVFDRILAALKELHENRLKLHQKVRDMLEEDHEPSNYDRDTDSLVKANKLLGISFDIGFNMFCKNTGRKKKKEYSSLTGHIILLKTYDELLKYLKSFKVNLSTEKMSAYLTSKKNFTDRKLSDIISELDSGKFNSSLKALLESLEI</sequence>
<dbReference type="EMBL" id="BARW01026153">
    <property type="protein sequence ID" value="GAJ15578.1"/>
    <property type="molecule type" value="Genomic_DNA"/>
</dbReference>
<reference evidence="1" key="1">
    <citation type="journal article" date="2014" name="Front. Microbiol.">
        <title>High frequency of phylogenetically diverse reductive dehalogenase-homologous genes in deep subseafloor sedimentary metagenomes.</title>
        <authorList>
            <person name="Kawai M."/>
            <person name="Futagami T."/>
            <person name="Toyoda A."/>
            <person name="Takaki Y."/>
            <person name="Nishi S."/>
            <person name="Hori S."/>
            <person name="Arai W."/>
            <person name="Tsubouchi T."/>
            <person name="Morono Y."/>
            <person name="Uchiyama I."/>
            <person name="Ito T."/>
            <person name="Fujiyama A."/>
            <person name="Inagaki F."/>
            <person name="Takami H."/>
        </authorList>
    </citation>
    <scope>NUCLEOTIDE SEQUENCE</scope>
    <source>
        <strain evidence="1">Expedition CK06-06</strain>
    </source>
</reference>